<protein>
    <recommendedName>
        <fullName evidence="3">AAA+ ATPase domain-containing protein</fullName>
    </recommendedName>
</protein>
<dbReference type="Gene3D" id="3.40.50.300">
    <property type="entry name" value="P-loop containing nucleotide triphosphate hydrolases"/>
    <property type="match status" value="1"/>
</dbReference>
<evidence type="ECO:0008006" key="3">
    <source>
        <dbReference type="Google" id="ProtNLM"/>
    </source>
</evidence>
<dbReference type="PANTHER" id="PTHR34301">
    <property type="entry name" value="DNA-BINDING PROTEIN-RELATED"/>
    <property type="match status" value="1"/>
</dbReference>
<dbReference type="InterPro" id="IPR027417">
    <property type="entry name" value="P-loop_NTPase"/>
</dbReference>
<proteinExistence type="predicted"/>
<dbReference type="AlphaFoldDB" id="A0A6J5E969"/>
<name>A0A6J5E969_9BURK</name>
<dbReference type="Proteomes" id="UP000494329">
    <property type="component" value="Unassembled WGS sequence"/>
</dbReference>
<evidence type="ECO:0000313" key="1">
    <source>
        <dbReference type="EMBL" id="CAB3762397.1"/>
    </source>
</evidence>
<dbReference type="RefSeq" id="WP_175112653.1">
    <property type="nucleotide sequence ID" value="NZ_CADIKF010000031.1"/>
</dbReference>
<gene>
    <name evidence="1" type="ORF">LMG29739_03873</name>
</gene>
<sequence>MKLTELWHFPRPDLAHAYLAALNSGVLASLTIFAPRRTGKTVFLRQDLTPAAQQMGYLVVYADLWQTRQTPGAALVHALEVAHQPDTLAGKLKARLAPSVKALKGKAEIAGTSIEGSIELKEDKKLAAANMALRLDEMLGDLTRRKPVLLLVDEAQSLGRSEEGEDVARALRTALTRHKDKLRVVFTGSSRTQLGHVFTDTRAPLYSAANPLQDFPLLDDAFVQFVASRFAAATSRKLNIRKAKAAFEQFHRRPEPLLEVAITLMMQPKMSFDAAVTLQLEKLAGAEGHEATWHTLSALERMLVREIAGNPGFRPFSRDSLAVFKKRLGVATLGATHIQRALSRLAGKNIVLKSPRDAYEFENENFGTWVRNIADAP</sequence>
<evidence type="ECO:0000313" key="2">
    <source>
        <dbReference type="Proteomes" id="UP000494329"/>
    </source>
</evidence>
<accession>A0A6J5E969</accession>
<dbReference type="EMBL" id="CADIKF010000031">
    <property type="protein sequence ID" value="CAB3762397.1"/>
    <property type="molecule type" value="Genomic_DNA"/>
</dbReference>
<reference evidence="1 2" key="1">
    <citation type="submission" date="2020-04" db="EMBL/GenBank/DDBJ databases">
        <authorList>
            <person name="De Canck E."/>
        </authorList>
    </citation>
    <scope>NUCLEOTIDE SEQUENCE [LARGE SCALE GENOMIC DNA]</scope>
    <source>
        <strain evidence="1 2">LMG 29739</strain>
    </source>
</reference>
<organism evidence="1 2">
    <name type="scientific">Paraburkholderia solisilvae</name>
    <dbReference type="NCBI Taxonomy" id="624376"/>
    <lineage>
        <taxon>Bacteria</taxon>
        <taxon>Pseudomonadati</taxon>
        <taxon>Pseudomonadota</taxon>
        <taxon>Betaproteobacteria</taxon>
        <taxon>Burkholderiales</taxon>
        <taxon>Burkholderiaceae</taxon>
        <taxon>Paraburkholderia</taxon>
    </lineage>
</organism>
<dbReference type="SUPFAM" id="SSF52540">
    <property type="entry name" value="P-loop containing nucleoside triphosphate hydrolases"/>
    <property type="match status" value="1"/>
</dbReference>
<keyword evidence="2" id="KW-1185">Reference proteome</keyword>
<dbReference type="PANTHER" id="PTHR34301:SF8">
    <property type="entry name" value="ATPASE DOMAIN-CONTAINING PROTEIN"/>
    <property type="match status" value="1"/>
</dbReference>